<feature type="transmembrane region" description="Helical" evidence="8">
    <location>
        <begin position="540"/>
        <end position="561"/>
    </location>
</feature>
<feature type="transmembrane region" description="Helical" evidence="8">
    <location>
        <begin position="432"/>
        <end position="452"/>
    </location>
</feature>
<dbReference type="GO" id="GO:0005794">
    <property type="term" value="C:Golgi apparatus"/>
    <property type="evidence" value="ECO:0007669"/>
    <property type="project" value="UniProtKB-ARBA"/>
</dbReference>
<evidence type="ECO:0000256" key="2">
    <source>
        <dbReference type="ARBA" id="ARBA00010666"/>
    </source>
</evidence>
<dbReference type="Pfam" id="PF07779">
    <property type="entry name" value="Cas1_AcylT"/>
    <property type="match status" value="1"/>
</dbReference>
<accession>A0A409V8B2</accession>
<keyword evidence="4 8" id="KW-0812">Transmembrane</keyword>
<protein>
    <recommendedName>
        <fullName evidence="9">Cas1p 10 TM acyl transferase domain-containing protein</fullName>
    </recommendedName>
</protein>
<evidence type="ECO:0000256" key="7">
    <source>
        <dbReference type="ARBA" id="ARBA00023180"/>
    </source>
</evidence>
<feature type="transmembrane region" description="Helical" evidence="8">
    <location>
        <begin position="482"/>
        <end position="502"/>
    </location>
</feature>
<feature type="domain" description="Cas1p 10 TM acyl transferase" evidence="9">
    <location>
        <begin position="311"/>
        <end position="753"/>
    </location>
</feature>
<dbReference type="InParanoid" id="A0A409V8B2"/>
<sequence length="870" mass="99382">MSSNFRPSFNPAWPHFLGVLSVLIALLFGVLQLLLQGFSDPLYCSALLNRGSWLDTVYKNWQPDGCILHTYSEKEASLCLQSQDVIFVGDSVTRKLFFQVVKTLDASLPGSPPDHTQKHSDYSFETQYGTNISFTWDPFLNSSSTQWLLTESQQTRVSGHYGATPPPPPAFLVLGSGLWYLRYSNSSGGMIAWERNVQRIFDTLTTHSYPADSVIFLPVEQVIPSKLSPERAQTMHPSDIEAMNSDLYHRINPLDPSQKPFQNIHLPLVFNQMIHESLTEDGLHFDDSLLRIQASILLNLRCNNQMPKVFPFDKTCCNSYPWANILQFLFLFAVLLSGPYLCYIAFSSQGGPWFRHIFSPFALSPLIISAAIGLIYVADRTAFWSKEQKEFNAWSFGILCLLSLAAGLLTVKKADSDLGFLNREQTDEWKGWMQVAILIYHYFGASKISGIYNPIRLLVSSYLFMTGYGHATFYLKKADFGFLRVAQVLIRLNLFTVLLAYTMNTQYVAYYFTPLVTMWYLVIYATMLVGARFNDRASFFLLKILLSAAFMTWLMNGSWLLEMIFDVLYRFFAIRWSMRELMFRTNLDIWIVYVGMATALAVIKVREHRLTDHGSWQLAVKISAGASALIIVWFFVFELTQESKFTYNKWHPYISPLPVLAFVILRNSSAIMRSAHSEAFAFFGRCSLEAFIIQYHLWLAADSKGILIIIPGTLWRPVNFVLISIIFVFVCERAAFATAQLTNRFTGKQMLQTLPAPVAMGAVFQAPEDDDDDDDDENAQELEVPERSLLRKGDTGEPLEFEPDTPIRPQRWVERLANSTAEPSRARGFRTWIAENDWIFGYHLRAFMVLLVLWIFNVFWVYPEGATSQN</sequence>
<name>A0A409V8B2_9AGAR</name>
<keyword evidence="3" id="KW-0808">Transferase</keyword>
<feature type="transmembrane region" description="Helical" evidence="8">
    <location>
        <begin position="679"/>
        <end position="698"/>
    </location>
</feature>
<evidence type="ECO:0000259" key="9">
    <source>
        <dbReference type="Pfam" id="PF07779"/>
    </source>
</evidence>
<feature type="transmembrane region" description="Helical" evidence="8">
    <location>
        <begin position="393"/>
        <end position="411"/>
    </location>
</feature>
<keyword evidence="6 8" id="KW-0472">Membrane</keyword>
<feature type="transmembrane region" description="Helical" evidence="8">
    <location>
        <begin position="581"/>
        <end position="603"/>
    </location>
</feature>
<comment type="caution">
    <text evidence="10">The sequence shown here is derived from an EMBL/GenBank/DDBJ whole genome shotgun (WGS) entry which is preliminary data.</text>
</comment>
<gene>
    <name evidence="10" type="ORF">CVT24_000448</name>
</gene>
<comment type="similarity">
    <text evidence="2">Belongs to the PC-esterase family. CASD1 subfamily.</text>
</comment>
<dbReference type="GO" id="GO:0016740">
    <property type="term" value="F:transferase activity"/>
    <property type="evidence" value="ECO:0007669"/>
    <property type="project" value="UniProtKB-KW"/>
</dbReference>
<dbReference type="EMBL" id="NHTK01006137">
    <property type="protein sequence ID" value="PPQ62754.1"/>
    <property type="molecule type" value="Genomic_DNA"/>
</dbReference>
<keyword evidence="11" id="KW-1185">Reference proteome</keyword>
<feature type="transmembrane region" description="Helical" evidence="8">
    <location>
        <begin position="508"/>
        <end position="528"/>
    </location>
</feature>
<dbReference type="PANTHER" id="PTHR13533:SF1">
    <property type="entry name" value="N-ACETYLNEURAMINATE 9-O-ACETYLTRANSFERASE"/>
    <property type="match status" value="1"/>
</dbReference>
<dbReference type="InterPro" id="IPR012419">
    <property type="entry name" value="Cas1_AcylTrans_dom"/>
</dbReference>
<dbReference type="GO" id="GO:0016020">
    <property type="term" value="C:membrane"/>
    <property type="evidence" value="ECO:0007669"/>
    <property type="project" value="UniProtKB-SubCell"/>
</dbReference>
<dbReference type="GO" id="GO:0005975">
    <property type="term" value="P:carbohydrate metabolic process"/>
    <property type="evidence" value="ECO:0007669"/>
    <property type="project" value="UniProtKB-ARBA"/>
</dbReference>
<dbReference type="OrthoDB" id="1932925at2759"/>
<feature type="transmembrane region" description="Helical" evidence="8">
    <location>
        <begin position="358"/>
        <end position="378"/>
    </location>
</feature>
<evidence type="ECO:0000256" key="1">
    <source>
        <dbReference type="ARBA" id="ARBA00004141"/>
    </source>
</evidence>
<keyword evidence="5 8" id="KW-1133">Transmembrane helix</keyword>
<evidence type="ECO:0000313" key="10">
    <source>
        <dbReference type="EMBL" id="PPQ62754.1"/>
    </source>
</evidence>
<feature type="transmembrane region" description="Helical" evidence="8">
    <location>
        <begin position="842"/>
        <end position="862"/>
    </location>
</feature>
<evidence type="ECO:0000313" key="11">
    <source>
        <dbReference type="Proteomes" id="UP000284842"/>
    </source>
</evidence>
<feature type="transmembrane region" description="Helical" evidence="8">
    <location>
        <begin position="718"/>
        <end position="736"/>
    </location>
</feature>
<evidence type="ECO:0000256" key="5">
    <source>
        <dbReference type="ARBA" id="ARBA00022989"/>
    </source>
</evidence>
<proteinExistence type="inferred from homology"/>
<evidence type="ECO:0000256" key="8">
    <source>
        <dbReference type="SAM" id="Phobius"/>
    </source>
</evidence>
<evidence type="ECO:0000256" key="6">
    <source>
        <dbReference type="ARBA" id="ARBA00023136"/>
    </source>
</evidence>
<dbReference type="PANTHER" id="PTHR13533">
    <property type="entry name" value="N-ACETYLNEURAMINATE 9-O-ACETYLTRANSFERASE"/>
    <property type="match status" value="1"/>
</dbReference>
<dbReference type="Proteomes" id="UP000284842">
    <property type="component" value="Unassembled WGS sequence"/>
</dbReference>
<evidence type="ECO:0000256" key="4">
    <source>
        <dbReference type="ARBA" id="ARBA00022692"/>
    </source>
</evidence>
<feature type="transmembrane region" description="Helical" evidence="8">
    <location>
        <begin position="650"/>
        <end position="667"/>
    </location>
</feature>
<keyword evidence="7" id="KW-0325">Glycoprotein</keyword>
<organism evidence="10 11">
    <name type="scientific">Panaeolus cyanescens</name>
    <dbReference type="NCBI Taxonomy" id="181874"/>
    <lineage>
        <taxon>Eukaryota</taxon>
        <taxon>Fungi</taxon>
        <taxon>Dikarya</taxon>
        <taxon>Basidiomycota</taxon>
        <taxon>Agaricomycotina</taxon>
        <taxon>Agaricomycetes</taxon>
        <taxon>Agaricomycetidae</taxon>
        <taxon>Agaricales</taxon>
        <taxon>Agaricineae</taxon>
        <taxon>Galeropsidaceae</taxon>
        <taxon>Panaeolus</taxon>
    </lineage>
</organism>
<feature type="transmembrane region" description="Helical" evidence="8">
    <location>
        <begin position="325"/>
        <end position="346"/>
    </location>
</feature>
<dbReference type="AlphaFoldDB" id="A0A409V8B2"/>
<evidence type="ECO:0000256" key="3">
    <source>
        <dbReference type="ARBA" id="ARBA00022679"/>
    </source>
</evidence>
<feature type="transmembrane region" description="Helical" evidence="8">
    <location>
        <begin position="615"/>
        <end position="635"/>
    </location>
</feature>
<comment type="subcellular location">
    <subcellularLocation>
        <location evidence="1">Membrane</location>
        <topology evidence="1">Multi-pass membrane protein</topology>
    </subcellularLocation>
</comment>
<reference evidence="10 11" key="1">
    <citation type="journal article" date="2018" name="Evol. Lett.">
        <title>Horizontal gene cluster transfer increased hallucinogenic mushroom diversity.</title>
        <authorList>
            <person name="Reynolds H.T."/>
            <person name="Vijayakumar V."/>
            <person name="Gluck-Thaler E."/>
            <person name="Korotkin H.B."/>
            <person name="Matheny P.B."/>
            <person name="Slot J.C."/>
        </authorList>
    </citation>
    <scope>NUCLEOTIDE SEQUENCE [LARGE SCALE GENOMIC DNA]</scope>
    <source>
        <strain evidence="10 11">2629</strain>
    </source>
</reference>